<evidence type="ECO:0000313" key="5">
    <source>
        <dbReference type="Proteomes" id="UP000548685"/>
    </source>
</evidence>
<dbReference type="EMBL" id="JACICE010000002">
    <property type="protein sequence ID" value="MBB3776367.1"/>
    <property type="molecule type" value="Genomic_DNA"/>
</dbReference>
<proteinExistence type="predicted"/>
<reference evidence="3 4" key="1">
    <citation type="submission" date="2019-12" db="EMBL/GenBank/DDBJ databases">
        <title>Genomic-based taxomic classification of the family Erythrobacteraceae.</title>
        <authorList>
            <person name="Xu L."/>
        </authorList>
    </citation>
    <scope>NUCLEOTIDE SEQUENCE [LARGE SCALE GENOMIC DNA]</scope>
    <source>
        <strain evidence="3 4">JCM 10282</strain>
    </source>
</reference>
<accession>A0A6I4UHF8</accession>
<dbReference type="Gene3D" id="1.25.40.10">
    <property type="entry name" value="Tetratricopeptide repeat domain"/>
    <property type="match status" value="1"/>
</dbReference>
<name>A0A6I4UHF8_9SPHN</name>
<dbReference type="EMBL" id="WTYB01000002">
    <property type="protein sequence ID" value="MXP38551.1"/>
    <property type="molecule type" value="Genomic_DNA"/>
</dbReference>
<sequence>MRAWLLVGGILAGLGSAPLRAETIPVAGIYAAGTDAPSRARSIAIAGFAGRGGERLAFAIDTALRGAVIEGRPWFDLTFAEPPRGSTYTYDRDADPAAYRGGADAVMRGIADVEWRDTDSGTKEVEECVTRDDRGKCSEKKKINVPCRARNVTLRPELRLVSREGELLYAKGDVLTTSRRFCKDEDGSPSVDSMVEELARGFANAVRRDLAPEFRDEEIRVLESRDGVTKPDQAIFRTALRLTKTDVSEACAVFGDLRANNPSSVSILFNISLCMERLGELEAATQLYDEALAISPRKAEPREGLARIASRLRAKAQRQLHEDALSR</sequence>
<evidence type="ECO:0000313" key="2">
    <source>
        <dbReference type="EMBL" id="MBB3776367.1"/>
    </source>
</evidence>
<organism evidence="3 4">
    <name type="scientific">Erythrobacter ramosus</name>
    <dbReference type="NCBI Taxonomy" id="35811"/>
    <lineage>
        <taxon>Bacteria</taxon>
        <taxon>Pseudomonadati</taxon>
        <taxon>Pseudomonadota</taxon>
        <taxon>Alphaproteobacteria</taxon>
        <taxon>Sphingomonadales</taxon>
        <taxon>Erythrobacteraceae</taxon>
        <taxon>Erythrobacter/Porphyrobacter group</taxon>
        <taxon>Erythrobacter</taxon>
    </lineage>
</organism>
<dbReference type="Proteomes" id="UP000548685">
    <property type="component" value="Unassembled WGS sequence"/>
</dbReference>
<dbReference type="PROSITE" id="PS50005">
    <property type="entry name" value="TPR"/>
    <property type="match status" value="1"/>
</dbReference>
<dbReference type="AlphaFoldDB" id="A0A6I4UHF8"/>
<feature type="repeat" description="TPR" evidence="1">
    <location>
        <begin position="265"/>
        <end position="298"/>
    </location>
</feature>
<evidence type="ECO:0000313" key="3">
    <source>
        <dbReference type="EMBL" id="MXP38551.1"/>
    </source>
</evidence>
<reference evidence="2 5" key="2">
    <citation type="submission" date="2020-08" db="EMBL/GenBank/DDBJ databases">
        <title>Genomic Encyclopedia of Type Strains, Phase IV (KMG-IV): sequencing the most valuable type-strain genomes for metagenomic binning, comparative biology and taxonomic classification.</title>
        <authorList>
            <person name="Goeker M."/>
        </authorList>
    </citation>
    <scope>NUCLEOTIDE SEQUENCE [LARGE SCALE GENOMIC DNA]</scope>
    <source>
        <strain evidence="2 5">DSM 8510</strain>
    </source>
</reference>
<dbReference type="RefSeq" id="WP_160760695.1">
    <property type="nucleotide sequence ID" value="NZ_BAAADZ010000010.1"/>
</dbReference>
<dbReference type="Proteomes" id="UP000430021">
    <property type="component" value="Unassembled WGS sequence"/>
</dbReference>
<dbReference type="InterPro" id="IPR019734">
    <property type="entry name" value="TPR_rpt"/>
</dbReference>
<keyword evidence="5" id="KW-1185">Reference proteome</keyword>
<protein>
    <submittedName>
        <fullName evidence="2">Tetratricopeptide (TPR) repeat protein</fullName>
    </submittedName>
</protein>
<gene>
    <name evidence="2" type="ORF">FHS52_002336</name>
    <name evidence="3" type="ORF">GRI59_08000</name>
</gene>
<evidence type="ECO:0000256" key="1">
    <source>
        <dbReference type="PROSITE-ProRule" id="PRU00339"/>
    </source>
</evidence>
<dbReference type="SUPFAM" id="SSF48452">
    <property type="entry name" value="TPR-like"/>
    <property type="match status" value="1"/>
</dbReference>
<dbReference type="OrthoDB" id="7426733at2"/>
<dbReference type="InterPro" id="IPR011990">
    <property type="entry name" value="TPR-like_helical_dom_sf"/>
</dbReference>
<comment type="caution">
    <text evidence="3">The sequence shown here is derived from an EMBL/GenBank/DDBJ whole genome shotgun (WGS) entry which is preliminary data.</text>
</comment>
<evidence type="ECO:0000313" key="4">
    <source>
        <dbReference type="Proteomes" id="UP000430021"/>
    </source>
</evidence>
<keyword evidence="1" id="KW-0802">TPR repeat</keyword>